<evidence type="ECO:0000313" key="1">
    <source>
        <dbReference type="EMBL" id="MPM18322.1"/>
    </source>
</evidence>
<organism evidence="1">
    <name type="scientific">bioreactor metagenome</name>
    <dbReference type="NCBI Taxonomy" id="1076179"/>
    <lineage>
        <taxon>unclassified sequences</taxon>
        <taxon>metagenomes</taxon>
        <taxon>ecological metagenomes</taxon>
    </lineage>
</organism>
<dbReference type="Pfam" id="PF10704">
    <property type="entry name" value="DUF2508"/>
    <property type="match status" value="1"/>
</dbReference>
<dbReference type="AlphaFoldDB" id="A0A644XQ38"/>
<protein>
    <recommendedName>
        <fullName evidence="2">DUF2508 domain-containing protein</fullName>
    </recommendedName>
</protein>
<accession>A0A644XQ38</accession>
<name>A0A644XQ38_9ZZZZ</name>
<sequence length="82" mass="9397">MIVNGNDEVIKDEGRIIIEEIEKIKVELDVARQNFDMATDSALIDCYIYEIFALNSKYQYFLKKAKNFGLIAEGFEDISVIA</sequence>
<gene>
    <name evidence="1" type="ORF">SDC9_64730</name>
</gene>
<proteinExistence type="predicted"/>
<evidence type="ECO:0008006" key="2">
    <source>
        <dbReference type="Google" id="ProtNLM"/>
    </source>
</evidence>
<dbReference type="InterPro" id="IPR019644">
    <property type="entry name" value="DUF2508"/>
</dbReference>
<comment type="caution">
    <text evidence="1">The sequence shown here is derived from an EMBL/GenBank/DDBJ whole genome shotgun (WGS) entry which is preliminary data.</text>
</comment>
<dbReference type="EMBL" id="VSSQ01002961">
    <property type="protein sequence ID" value="MPM18322.1"/>
    <property type="molecule type" value="Genomic_DNA"/>
</dbReference>
<reference evidence="1" key="1">
    <citation type="submission" date="2019-08" db="EMBL/GenBank/DDBJ databases">
        <authorList>
            <person name="Kucharzyk K."/>
            <person name="Murdoch R.W."/>
            <person name="Higgins S."/>
            <person name="Loffler F."/>
        </authorList>
    </citation>
    <scope>NUCLEOTIDE SEQUENCE</scope>
</reference>